<evidence type="ECO:0000313" key="4">
    <source>
        <dbReference type="EMBL" id="PCH62986.1"/>
    </source>
</evidence>
<dbReference type="PIRSF" id="PIRSF028103">
    <property type="entry name" value="GcvR"/>
    <property type="match status" value="1"/>
</dbReference>
<gene>
    <name evidence="4" type="ORF">COC19_01930</name>
</gene>
<dbReference type="Pfam" id="PF01842">
    <property type="entry name" value="ACT"/>
    <property type="match status" value="1"/>
</dbReference>
<evidence type="ECO:0000256" key="2">
    <source>
        <dbReference type="SAM" id="Coils"/>
    </source>
</evidence>
<organism evidence="4 5">
    <name type="scientific">SAR86 cluster bacterium</name>
    <dbReference type="NCBI Taxonomy" id="2030880"/>
    <lineage>
        <taxon>Bacteria</taxon>
        <taxon>Pseudomonadati</taxon>
        <taxon>Pseudomonadota</taxon>
        <taxon>Gammaproteobacteria</taxon>
        <taxon>SAR86 cluster</taxon>
    </lineage>
</organism>
<evidence type="ECO:0000313" key="5">
    <source>
        <dbReference type="Proteomes" id="UP000218172"/>
    </source>
</evidence>
<keyword evidence="1" id="KW-0804">Transcription</keyword>
<dbReference type="InterPro" id="IPR002912">
    <property type="entry name" value="ACT_dom"/>
</dbReference>
<protein>
    <recommendedName>
        <fullName evidence="1">Glycine cleavage system transcriptional repressor</fullName>
    </recommendedName>
</protein>
<dbReference type="AlphaFoldDB" id="A0A2A4MTS8"/>
<feature type="coiled-coil region" evidence="2">
    <location>
        <begin position="54"/>
        <end position="81"/>
    </location>
</feature>
<dbReference type="PANTHER" id="PTHR34875:SF6">
    <property type="entry name" value="UPF0237 PROTEIN MJ1558"/>
    <property type="match status" value="1"/>
</dbReference>
<dbReference type="GO" id="GO:0005737">
    <property type="term" value="C:cytoplasm"/>
    <property type="evidence" value="ECO:0007669"/>
    <property type="project" value="UniProtKB-SubCell"/>
</dbReference>
<dbReference type="PROSITE" id="PS51671">
    <property type="entry name" value="ACT"/>
    <property type="match status" value="1"/>
</dbReference>
<name>A0A2A4MTS8_9GAMM</name>
<dbReference type="PANTHER" id="PTHR34875">
    <property type="entry name" value="UPF0237 PROTEIN MJ1558"/>
    <property type="match status" value="1"/>
</dbReference>
<dbReference type="SUPFAM" id="SSF55021">
    <property type="entry name" value="ACT-like"/>
    <property type="match status" value="2"/>
</dbReference>
<evidence type="ECO:0000256" key="1">
    <source>
        <dbReference type="PIRNR" id="PIRNR028103"/>
    </source>
</evidence>
<keyword evidence="1" id="KW-0963">Cytoplasm</keyword>
<dbReference type="InterPro" id="IPR045865">
    <property type="entry name" value="ACT-like_dom_sf"/>
</dbReference>
<dbReference type="InterPro" id="IPR050990">
    <property type="entry name" value="UPF0237/GcvR_regulator"/>
</dbReference>
<dbReference type="Pfam" id="PF13740">
    <property type="entry name" value="ACT_6"/>
    <property type="match status" value="1"/>
</dbReference>
<evidence type="ECO:0000259" key="3">
    <source>
        <dbReference type="PROSITE" id="PS51671"/>
    </source>
</evidence>
<dbReference type="GO" id="GO:0006355">
    <property type="term" value="P:regulation of DNA-templated transcription"/>
    <property type="evidence" value="ECO:0007669"/>
    <property type="project" value="UniProtKB-UniRule"/>
</dbReference>
<dbReference type="Gene3D" id="3.30.70.260">
    <property type="match status" value="2"/>
</dbReference>
<feature type="domain" description="ACT" evidence="3">
    <location>
        <begin position="91"/>
        <end position="170"/>
    </location>
</feature>
<reference evidence="5" key="1">
    <citation type="submission" date="2017-08" db="EMBL/GenBank/DDBJ databases">
        <title>A dynamic microbial community with high functional redundancy inhabits the cold, oxic subseafloor aquifer.</title>
        <authorList>
            <person name="Tully B.J."/>
            <person name="Wheat C.G."/>
            <person name="Glazer B.T."/>
            <person name="Huber J.A."/>
        </authorList>
    </citation>
    <scope>NUCLEOTIDE SEQUENCE [LARGE SCALE GENOMIC DNA]</scope>
</reference>
<keyword evidence="1" id="KW-0678">Repressor</keyword>
<accession>A0A2A4MTS8</accession>
<dbReference type="CDD" id="cd04869">
    <property type="entry name" value="ACT_GcvR_2"/>
    <property type="match status" value="1"/>
</dbReference>
<dbReference type="InterPro" id="IPR016867">
    <property type="entry name" value="GcvR"/>
</dbReference>
<dbReference type="Proteomes" id="UP000218172">
    <property type="component" value="Unassembled WGS sequence"/>
</dbReference>
<comment type="caution">
    <text evidence="4">The sequence shown here is derived from an EMBL/GenBank/DDBJ whole genome shotgun (WGS) entry which is preliminary data.</text>
</comment>
<keyword evidence="2" id="KW-0175">Coiled coil</keyword>
<comment type="subcellular location">
    <subcellularLocation>
        <location evidence="1">Cytoplasm</location>
    </subcellularLocation>
</comment>
<dbReference type="EMBL" id="NVQR01000029">
    <property type="protein sequence ID" value="PCH62986.1"/>
    <property type="molecule type" value="Genomic_DNA"/>
</dbReference>
<sequence length="174" mass="18850">MTSYLVLTIIGDDKPGLVESLSQTIADNNGNWLESQMSQLAGKFAGILRVSVSDANAEQLIEQLQQRCGSLKMQIERVSLASVAHKPTTLVLNLVANDRPGIIKEISAALAKLHVNVEKLHSECTNAPMSSEPLFKATVRLSMPEGLSLETLQTELENIADDLMVDINPNTEPG</sequence>
<proteinExistence type="predicted"/>